<dbReference type="GeneID" id="9184424"/>
<gene>
    <name evidence="1" type="ORF">GSTUM_00000450001</name>
</gene>
<dbReference type="RefSeq" id="XP_002837659.1">
    <property type="nucleotide sequence ID" value="XM_002837613.1"/>
</dbReference>
<keyword evidence="2" id="KW-1185">Reference proteome</keyword>
<protein>
    <submittedName>
        <fullName evidence="1">(Perigord truffle) hypothetical protein</fullName>
    </submittedName>
</protein>
<dbReference type="AlphaFoldDB" id="D5GBF7"/>
<sequence length="33" mass="3828">MIETDPSKYYIHSGILSQQCETENRGQYLIGPR</sequence>
<dbReference type="EMBL" id="FN430094">
    <property type="protein sequence ID" value="CAZ81850.1"/>
    <property type="molecule type" value="Genomic_DNA"/>
</dbReference>
<dbReference type="HOGENOM" id="CLU_3385070_0_0_1"/>
<evidence type="ECO:0000313" key="1">
    <source>
        <dbReference type="EMBL" id="CAZ81850.1"/>
    </source>
</evidence>
<dbReference type="Proteomes" id="UP000006911">
    <property type="component" value="Unassembled WGS sequence"/>
</dbReference>
<proteinExistence type="predicted"/>
<organism evidence="1 2">
    <name type="scientific">Tuber melanosporum (strain Mel28)</name>
    <name type="common">Perigord black truffle</name>
    <dbReference type="NCBI Taxonomy" id="656061"/>
    <lineage>
        <taxon>Eukaryota</taxon>
        <taxon>Fungi</taxon>
        <taxon>Dikarya</taxon>
        <taxon>Ascomycota</taxon>
        <taxon>Pezizomycotina</taxon>
        <taxon>Pezizomycetes</taxon>
        <taxon>Pezizales</taxon>
        <taxon>Tuberaceae</taxon>
        <taxon>Tuber</taxon>
    </lineage>
</organism>
<name>D5GBF7_TUBMM</name>
<dbReference type="InParanoid" id="D5GBF7"/>
<reference evidence="1 2" key="1">
    <citation type="journal article" date="2010" name="Nature">
        <title>Perigord black truffle genome uncovers evolutionary origins and mechanisms of symbiosis.</title>
        <authorList>
            <person name="Martin F."/>
            <person name="Kohler A."/>
            <person name="Murat C."/>
            <person name="Balestrini R."/>
            <person name="Coutinho P.M."/>
            <person name="Jaillon O."/>
            <person name="Montanini B."/>
            <person name="Morin E."/>
            <person name="Noel B."/>
            <person name="Percudani R."/>
            <person name="Porcel B."/>
            <person name="Rubini A."/>
            <person name="Amicucci A."/>
            <person name="Amselem J."/>
            <person name="Anthouard V."/>
            <person name="Arcioni S."/>
            <person name="Artiguenave F."/>
            <person name="Aury J.M."/>
            <person name="Ballario P."/>
            <person name="Bolchi A."/>
            <person name="Brenna A."/>
            <person name="Brun A."/>
            <person name="Buee M."/>
            <person name="Cantarel B."/>
            <person name="Chevalier G."/>
            <person name="Couloux A."/>
            <person name="Da Silva C."/>
            <person name="Denoeud F."/>
            <person name="Duplessis S."/>
            <person name="Ghignone S."/>
            <person name="Hilselberger B."/>
            <person name="Iotti M."/>
            <person name="Marcais B."/>
            <person name="Mello A."/>
            <person name="Miranda M."/>
            <person name="Pacioni G."/>
            <person name="Quesneville H."/>
            <person name="Riccioni C."/>
            <person name="Ruotolo R."/>
            <person name="Splivallo R."/>
            <person name="Stocchi V."/>
            <person name="Tisserant E."/>
            <person name="Viscomi A.R."/>
            <person name="Zambonelli A."/>
            <person name="Zampieri E."/>
            <person name="Henrissat B."/>
            <person name="Lebrun M.H."/>
            <person name="Paolocci F."/>
            <person name="Bonfante P."/>
            <person name="Ottonello S."/>
            <person name="Wincker P."/>
        </authorList>
    </citation>
    <scope>NUCLEOTIDE SEQUENCE [LARGE SCALE GENOMIC DNA]</scope>
    <source>
        <strain evidence="1 2">Mel28</strain>
    </source>
</reference>
<evidence type="ECO:0000313" key="2">
    <source>
        <dbReference type="Proteomes" id="UP000006911"/>
    </source>
</evidence>
<accession>D5GBF7</accession>
<dbReference type="KEGG" id="tml:GSTUM_00000450001"/>